<evidence type="ECO:0000256" key="6">
    <source>
        <dbReference type="ARBA" id="ARBA00022833"/>
    </source>
</evidence>
<evidence type="ECO:0000256" key="5">
    <source>
        <dbReference type="ARBA" id="ARBA00022723"/>
    </source>
</evidence>
<dbReference type="CDD" id="cd07011">
    <property type="entry name" value="cupin_PMI_type_I_N"/>
    <property type="match status" value="1"/>
</dbReference>
<name>A0ABY4QVR3_9ACTN</name>
<dbReference type="InterPro" id="IPR011051">
    <property type="entry name" value="RmlC_Cupin_sf"/>
</dbReference>
<dbReference type="Pfam" id="PF20511">
    <property type="entry name" value="PMI_typeI_cat"/>
    <property type="match status" value="1"/>
</dbReference>
<dbReference type="EMBL" id="CP097332">
    <property type="protein sequence ID" value="UQX87533.1"/>
    <property type="molecule type" value="Genomic_DNA"/>
</dbReference>
<keyword evidence="6" id="KW-0862">Zinc</keyword>
<reference evidence="10" key="1">
    <citation type="journal article" date="2018" name="Int. J. Syst. Evol. Microbiol.">
        <title>Jatrophihabitans telluris sp. nov., isolated from sediment soil of lava forest wetlands and the emended description of the genus Jatrophihabitans.</title>
        <authorList>
            <person name="Lee K.C."/>
            <person name="Suh M.K."/>
            <person name="Eom M.K."/>
            <person name="Kim K.K."/>
            <person name="Kim J.S."/>
            <person name="Kim D.S."/>
            <person name="Ko S.H."/>
            <person name="Shin Y.K."/>
            <person name="Lee J.S."/>
        </authorList>
    </citation>
    <scope>NUCLEOTIDE SEQUENCE</scope>
    <source>
        <strain evidence="10">N237</strain>
    </source>
</reference>
<dbReference type="PRINTS" id="PR00714">
    <property type="entry name" value="MAN6PISMRASE"/>
</dbReference>
<dbReference type="Proteomes" id="UP001056336">
    <property type="component" value="Chromosome"/>
</dbReference>
<dbReference type="PANTHER" id="PTHR10309">
    <property type="entry name" value="MANNOSE-6-PHOSPHATE ISOMERASE"/>
    <property type="match status" value="1"/>
</dbReference>
<dbReference type="GO" id="GO:0004476">
    <property type="term" value="F:mannose-6-phosphate isomerase activity"/>
    <property type="evidence" value="ECO:0007669"/>
    <property type="project" value="UniProtKB-EC"/>
</dbReference>
<evidence type="ECO:0000256" key="1">
    <source>
        <dbReference type="ARBA" id="ARBA00000757"/>
    </source>
</evidence>
<reference evidence="10" key="2">
    <citation type="submission" date="2022-05" db="EMBL/GenBank/DDBJ databases">
        <authorList>
            <person name="Kim J.-S."/>
            <person name="Lee K."/>
            <person name="Suh M."/>
            <person name="Eom M."/>
            <person name="Kim J.-S."/>
            <person name="Kim D.-S."/>
            <person name="Ko S.-H."/>
            <person name="Shin Y."/>
            <person name="Lee J.-S."/>
        </authorList>
    </citation>
    <scope>NUCLEOTIDE SEQUENCE</scope>
    <source>
        <strain evidence="10">N237</strain>
    </source>
</reference>
<dbReference type="EC" id="5.3.1.8" evidence="4"/>
<dbReference type="Gene3D" id="1.10.441.10">
    <property type="entry name" value="Phosphomannose Isomerase, domain 2"/>
    <property type="match status" value="1"/>
</dbReference>
<comment type="cofactor">
    <cofactor evidence="2">
        <name>Zn(2+)</name>
        <dbReference type="ChEBI" id="CHEBI:29105"/>
    </cofactor>
</comment>
<dbReference type="InterPro" id="IPR016305">
    <property type="entry name" value="Mannose-6-P_Isomerase"/>
</dbReference>
<sequence>MSEGSAAAAAAAESADRADRADRADSAPAIIRLDNGIRNYAWGSTTDIPRLLGLPVTGEPVAELWMGAHPDQPSRARDQRGGAGLDELIASDPIGLLGAPTRQRYGARLPYLLKLLAAGKCLSIQVHPNQEQARAGYDAEVGGGPAVDAGHRNYTDPHHKPELLCALTEFEALCGFRPVAATLDYLGALIGAGAGRLAGLRELLGGRDPLRAAFTELLELSGPSREVIVAETTAAARALVAEGGRWSGAARASVLAAGDFPGDIGVVLAVLLNYVRLNPGEAIFLRAGNVHAYLRGFGVEILANSDNVLRCGLTEKHIDVAELLKVTDFRALDEPLWPRTSLPSGQPAFVVPVPDFELVVLQDMAEFTPVAVAGPSLVVCTAGSLQVRAAGEIVSVAQGQSVFVPARNGPPQVRAQSAHGFLAAVGG</sequence>
<organism evidence="10 11">
    <name type="scientific">Jatrophihabitans telluris</name>
    <dbReference type="NCBI Taxonomy" id="2038343"/>
    <lineage>
        <taxon>Bacteria</taxon>
        <taxon>Bacillati</taxon>
        <taxon>Actinomycetota</taxon>
        <taxon>Actinomycetes</taxon>
        <taxon>Jatrophihabitantales</taxon>
        <taxon>Jatrophihabitantaceae</taxon>
        <taxon>Jatrophihabitans</taxon>
    </lineage>
</organism>
<evidence type="ECO:0000256" key="7">
    <source>
        <dbReference type="ARBA" id="ARBA00023235"/>
    </source>
</evidence>
<evidence type="ECO:0000256" key="4">
    <source>
        <dbReference type="ARBA" id="ARBA00011956"/>
    </source>
</evidence>
<feature type="compositionally biased region" description="Low complexity" evidence="8">
    <location>
        <begin position="1"/>
        <end position="13"/>
    </location>
</feature>
<dbReference type="PIRSF" id="PIRSF001480">
    <property type="entry name" value="Mannose-6-phosphate_isomerase"/>
    <property type="match status" value="1"/>
</dbReference>
<evidence type="ECO:0000313" key="11">
    <source>
        <dbReference type="Proteomes" id="UP001056336"/>
    </source>
</evidence>
<dbReference type="PANTHER" id="PTHR10309:SF0">
    <property type="entry name" value="MANNOSE-6-PHOSPHATE ISOMERASE"/>
    <property type="match status" value="1"/>
</dbReference>
<evidence type="ECO:0000313" key="10">
    <source>
        <dbReference type="EMBL" id="UQX87533.1"/>
    </source>
</evidence>
<dbReference type="Gene3D" id="2.60.120.10">
    <property type="entry name" value="Jelly Rolls"/>
    <property type="match status" value="2"/>
</dbReference>
<keyword evidence="5" id="KW-0479">Metal-binding</keyword>
<feature type="domain" description="Phosphomannose isomerase type I catalytic" evidence="9">
    <location>
        <begin position="30"/>
        <end position="179"/>
    </location>
</feature>
<protein>
    <recommendedName>
        <fullName evidence="4">mannose-6-phosphate isomerase</fullName>
        <ecNumber evidence="4">5.3.1.8</ecNumber>
    </recommendedName>
</protein>
<feature type="compositionally biased region" description="Basic and acidic residues" evidence="8">
    <location>
        <begin position="14"/>
        <end position="23"/>
    </location>
</feature>
<dbReference type="InterPro" id="IPR046457">
    <property type="entry name" value="PMI_typeI_cat"/>
</dbReference>
<evidence type="ECO:0000256" key="8">
    <source>
        <dbReference type="SAM" id="MobiDB-lite"/>
    </source>
</evidence>
<accession>A0ABY4QVR3</accession>
<dbReference type="InterPro" id="IPR001250">
    <property type="entry name" value="Man6P_Isoase-1"/>
</dbReference>
<comment type="catalytic activity">
    <reaction evidence="1">
        <text>D-mannose 6-phosphate = D-fructose 6-phosphate</text>
        <dbReference type="Rhea" id="RHEA:12356"/>
        <dbReference type="ChEBI" id="CHEBI:58735"/>
        <dbReference type="ChEBI" id="CHEBI:61527"/>
        <dbReference type="EC" id="5.3.1.8"/>
    </reaction>
</comment>
<comment type="similarity">
    <text evidence="3">Belongs to the mannose-6-phosphate isomerase type 1 family.</text>
</comment>
<dbReference type="InterPro" id="IPR014710">
    <property type="entry name" value="RmlC-like_jellyroll"/>
</dbReference>
<evidence type="ECO:0000259" key="9">
    <source>
        <dbReference type="Pfam" id="PF20511"/>
    </source>
</evidence>
<evidence type="ECO:0000256" key="2">
    <source>
        <dbReference type="ARBA" id="ARBA00001947"/>
    </source>
</evidence>
<dbReference type="NCBIfam" id="TIGR00218">
    <property type="entry name" value="manA"/>
    <property type="match status" value="1"/>
</dbReference>
<keyword evidence="11" id="KW-1185">Reference proteome</keyword>
<feature type="region of interest" description="Disordered" evidence="8">
    <location>
        <begin position="1"/>
        <end position="23"/>
    </location>
</feature>
<gene>
    <name evidence="10" type="primary">manA</name>
    <name evidence="10" type="ORF">M6D93_14655</name>
</gene>
<dbReference type="SUPFAM" id="SSF51182">
    <property type="entry name" value="RmlC-like cupins"/>
    <property type="match status" value="1"/>
</dbReference>
<proteinExistence type="inferred from homology"/>
<keyword evidence="7 10" id="KW-0413">Isomerase</keyword>
<evidence type="ECO:0000256" key="3">
    <source>
        <dbReference type="ARBA" id="ARBA00010772"/>
    </source>
</evidence>